<dbReference type="GO" id="GO:0000271">
    <property type="term" value="P:polysaccharide biosynthetic process"/>
    <property type="evidence" value="ECO:0007669"/>
    <property type="project" value="UniProtKB-KW"/>
</dbReference>
<dbReference type="GO" id="GO:0016780">
    <property type="term" value="F:phosphotransferase activity, for other substituted phosphate groups"/>
    <property type="evidence" value="ECO:0007669"/>
    <property type="project" value="TreeGrafter"/>
</dbReference>
<sequence>MKRLLDILVSSIALAMLGPPMAVLALMVAFRLGRPVLFRQERPGMNGRIFEMVKFRTMTDERDVDGRLLPDAQRLTPFGRWLRSTSLDELPELWNVLKGDMSLVGPRPLLVQYLPLYSERQSKRHAVRPGLTGWAQINGRNALSWPEKFEMDVWYVENRTCWLDLKILFRTVLTVMGRSGVSAAGEATMPPFRGER</sequence>
<keyword evidence="2" id="KW-0270">Exopolysaccharide synthesis</keyword>
<evidence type="ECO:0000313" key="5">
    <source>
        <dbReference type="Proteomes" id="UP000215405"/>
    </source>
</evidence>
<protein>
    <submittedName>
        <fullName evidence="4">Sugar transferase</fullName>
    </submittedName>
</protein>
<dbReference type="PANTHER" id="PTHR30576">
    <property type="entry name" value="COLANIC BIOSYNTHESIS UDP-GLUCOSE LIPID CARRIER TRANSFERASE"/>
    <property type="match status" value="1"/>
</dbReference>
<organism evidence="4 5">
    <name type="scientific">Notoacmeibacter marinus</name>
    <dbReference type="NCBI Taxonomy" id="1876515"/>
    <lineage>
        <taxon>Bacteria</taxon>
        <taxon>Pseudomonadati</taxon>
        <taxon>Pseudomonadota</taxon>
        <taxon>Alphaproteobacteria</taxon>
        <taxon>Hyphomicrobiales</taxon>
        <taxon>Notoacmeibacteraceae</taxon>
        <taxon>Notoacmeibacter</taxon>
    </lineage>
</organism>
<dbReference type="Pfam" id="PF02397">
    <property type="entry name" value="Bac_transf"/>
    <property type="match status" value="1"/>
</dbReference>
<dbReference type="PANTHER" id="PTHR30576:SF8">
    <property type="entry name" value="UNDECAPRENYL-PHOSPHATE GALACTOSE PHOSPHOTRANSFERASE"/>
    <property type="match status" value="1"/>
</dbReference>
<dbReference type="RefSeq" id="WP_094078168.1">
    <property type="nucleotide sequence ID" value="NZ_NBYO01000003.1"/>
</dbReference>
<evidence type="ECO:0000259" key="3">
    <source>
        <dbReference type="Pfam" id="PF02397"/>
    </source>
</evidence>
<proteinExistence type="inferred from homology"/>
<dbReference type="AlphaFoldDB" id="A0A231UU48"/>
<dbReference type="EMBL" id="NBYO01000003">
    <property type="protein sequence ID" value="OXS99391.1"/>
    <property type="molecule type" value="Genomic_DNA"/>
</dbReference>
<comment type="similarity">
    <text evidence="1">Belongs to the bacterial sugar transferase family.</text>
</comment>
<keyword evidence="5" id="KW-1185">Reference proteome</keyword>
<accession>A0A231UU48</accession>
<keyword evidence="4" id="KW-0808">Transferase</keyword>
<dbReference type="InterPro" id="IPR003362">
    <property type="entry name" value="Bact_transf"/>
</dbReference>
<feature type="domain" description="Bacterial sugar transferase" evidence="3">
    <location>
        <begin position="2"/>
        <end position="176"/>
    </location>
</feature>
<name>A0A231UU48_9HYPH</name>
<dbReference type="Proteomes" id="UP000215405">
    <property type="component" value="Unassembled WGS sequence"/>
</dbReference>
<evidence type="ECO:0000256" key="2">
    <source>
        <dbReference type="ARBA" id="ARBA00023169"/>
    </source>
</evidence>
<reference evidence="5" key="1">
    <citation type="journal article" date="2017" name="Int. J. Syst. Evol. Microbiol.">
        <title>Notoacmeibacter marinus gen. nov., sp. nov., isolated from the gut of a limpet and proposal of Notoacmeibacteraceae fam. nov. in the order Rhizobiales of the class Alphaproteobacteria.</title>
        <authorList>
            <person name="Huang Z."/>
            <person name="Guo F."/>
            <person name="Lai Q."/>
        </authorList>
    </citation>
    <scope>NUCLEOTIDE SEQUENCE [LARGE SCALE GENOMIC DNA]</scope>
    <source>
        <strain evidence="5">XMTR2A4</strain>
    </source>
</reference>
<evidence type="ECO:0000313" key="4">
    <source>
        <dbReference type="EMBL" id="OXS99391.1"/>
    </source>
</evidence>
<gene>
    <name evidence="4" type="ORF">B7H23_14615</name>
</gene>
<comment type="caution">
    <text evidence="4">The sequence shown here is derived from an EMBL/GenBank/DDBJ whole genome shotgun (WGS) entry which is preliminary data.</text>
</comment>
<evidence type="ECO:0000256" key="1">
    <source>
        <dbReference type="ARBA" id="ARBA00006464"/>
    </source>
</evidence>